<evidence type="ECO:0000256" key="4">
    <source>
        <dbReference type="ARBA" id="ARBA00022448"/>
    </source>
</evidence>
<dbReference type="STRING" id="363999.A0A439DJE2"/>
<dbReference type="PANTHER" id="PTHR24016">
    <property type="entry name" value="CONSERVED OLIGOMERIC GOLGI COMPLEX SUBUNIT 4"/>
    <property type="match status" value="1"/>
</dbReference>
<comment type="caution">
    <text evidence="10">The sequence shown here is derived from an EMBL/GenBank/DDBJ whole genome shotgun (WGS) entry which is preliminary data.</text>
</comment>
<keyword evidence="6" id="KW-0333">Golgi apparatus</keyword>
<evidence type="ECO:0000313" key="11">
    <source>
        <dbReference type="Proteomes" id="UP000286045"/>
    </source>
</evidence>
<evidence type="ECO:0000256" key="7">
    <source>
        <dbReference type="ARBA" id="ARBA00023136"/>
    </source>
</evidence>
<keyword evidence="11" id="KW-1185">Reference proteome</keyword>
<protein>
    <recommendedName>
        <fullName evidence="3">Conserved oligomeric Golgi complex subunit 4</fullName>
    </recommendedName>
    <alternativeName>
        <fullName evidence="8">Component of oligomeric Golgi complex 4</fullName>
    </alternativeName>
</protein>
<dbReference type="SMART" id="SM00762">
    <property type="entry name" value="Cog4"/>
    <property type="match status" value="1"/>
</dbReference>
<keyword evidence="5" id="KW-0653">Protein transport</keyword>
<comment type="similarity">
    <text evidence="2">Belongs to the COG4 family.</text>
</comment>
<evidence type="ECO:0000256" key="8">
    <source>
        <dbReference type="ARBA" id="ARBA00031340"/>
    </source>
</evidence>
<keyword evidence="4" id="KW-0813">Transport</keyword>
<dbReference type="AlphaFoldDB" id="A0A439DJE2"/>
<evidence type="ECO:0000313" key="10">
    <source>
        <dbReference type="EMBL" id="RWA14493.1"/>
    </source>
</evidence>
<dbReference type="Pfam" id="PF20662">
    <property type="entry name" value="COG4_C"/>
    <property type="match status" value="1"/>
</dbReference>
<dbReference type="InterPro" id="IPR048684">
    <property type="entry name" value="COG4_C"/>
</dbReference>
<dbReference type="Pfam" id="PF20663">
    <property type="entry name" value="COG4_N"/>
    <property type="match status" value="1"/>
</dbReference>
<dbReference type="InterPro" id="IPR048682">
    <property type="entry name" value="COG4"/>
</dbReference>
<reference evidence="10 11" key="1">
    <citation type="submission" date="2018-12" db="EMBL/GenBank/DDBJ databases">
        <title>Draft genome sequence of Xylaria grammica IHI A82.</title>
        <authorList>
            <person name="Buettner E."/>
            <person name="Kellner H."/>
        </authorList>
    </citation>
    <scope>NUCLEOTIDE SEQUENCE [LARGE SCALE GENOMIC DNA]</scope>
    <source>
        <strain evidence="10 11">IHI A82</strain>
    </source>
</reference>
<evidence type="ECO:0000259" key="9">
    <source>
        <dbReference type="SMART" id="SM00762"/>
    </source>
</evidence>
<dbReference type="GO" id="GO:0000139">
    <property type="term" value="C:Golgi membrane"/>
    <property type="evidence" value="ECO:0007669"/>
    <property type="project" value="UniProtKB-SubCell"/>
</dbReference>
<evidence type="ECO:0000256" key="5">
    <source>
        <dbReference type="ARBA" id="ARBA00022927"/>
    </source>
</evidence>
<dbReference type="Proteomes" id="UP000286045">
    <property type="component" value="Unassembled WGS sequence"/>
</dbReference>
<evidence type="ECO:0000256" key="1">
    <source>
        <dbReference type="ARBA" id="ARBA00004395"/>
    </source>
</evidence>
<dbReference type="InterPro" id="IPR013167">
    <property type="entry name" value="COG4_M"/>
</dbReference>
<proteinExistence type="inferred from homology"/>
<dbReference type="Pfam" id="PF08318">
    <property type="entry name" value="COG4_m"/>
    <property type="match status" value="1"/>
</dbReference>
<dbReference type="EMBL" id="RYZI01000007">
    <property type="protein sequence ID" value="RWA14493.1"/>
    <property type="molecule type" value="Genomic_DNA"/>
</dbReference>
<keyword evidence="7" id="KW-0472">Membrane</keyword>
<evidence type="ECO:0000256" key="2">
    <source>
        <dbReference type="ARBA" id="ARBA00009215"/>
    </source>
</evidence>
<evidence type="ECO:0000256" key="3">
    <source>
        <dbReference type="ARBA" id="ARBA00020975"/>
    </source>
</evidence>
<dbReference type="InterPro" id="IPR048680">
    <property type="entry name" value="COG4_N"/>
</dbReference>
<name>A0A439DJE2_9PEZI</name>
<dbReference type="Gene3D" id="1.20.58.1970">
    <property type="match status" value="1"/>
</dbReference>
<gene>
    <name evidence="10" type="ORF">EKO27_g574</name>
</gene>
<evidence type="ECO:0000256" key="6">
    <source>
        <dbReference type="ARBA" id="ARBA00023034"/>
    </source>
</evidence>
<accession>A0A439DJE2</accession>
<comment type="subcellular location">
    <subcellularLocation>
        <location evidence="1">Golgi apparatus membrane</location>
        <topology evidence="1">Peripheral membrane protein</topology>
    </subcellularLocation>
</comment>
<dbReference type="PANTHER" id="PTHR24016:SF0">
    <property type="entry name" value="CONSERVED OLIGOMERIC GOLGI COMPLEX SUBUNIT 4"/>
    <property type="match status" value="1"/>
</dbReference>
<feature type="domain" description="COG4 transport protein middle alpha-helical bundle" evidence="9">
    <location>
        <begin position="183"/>
        <end position="521"/>
    </location>
</feature>
<dbReference type="GO" id="GO:0015031">
    <property type="term" value="P:protein transport"/>
    <property type="evidence" value="ECO:0007669"/>
    <property type="project" value="UniProtKB-KW"/>
</dbReference>
<organism evidence="10 11">
    <name type="scientific">Xylaria grammica</name>
    <dbReference type="NCBI Taxonomy" id="363999"/>
    <lineage>
        <taxon>Eukaryota</taxon>
        <taxon>Fungi</taxon>
        <taxon>Dikarya</taxon>
        <taxon>Ascomycota</taxon>
        <taxon>Pezizomycotina</taxon>
        <taxon>Sordariomycetes</taxon>
        <taxon>Xylariomycetidae</taxon>
        <taxon>Xylariales</taxon>
        <taxon>Xylariaceae</taxon>
        <taxon>Xylaria</taxon>
    </lineage>
</organism>
<sequence length="783" mass="87118">MPSRTLRQEGFATVLDTAQISFSIRDAASLTDVRASLAALHARESAVTSSLEALLASQAELSRDLGRLDDLHNRLVSQAIAFRGLNDALASSADTAAQLSDGVNNLDLEKHNVQQTLHVVDQVTELKACVHGAVGSMGAPQDWEMAATYMARASKIPSTLIRSKFAEDMVPSIEVPNTPWITLGNAREGLCQLFLREFDEAAKEGDSVRVTRVFKLFPLIGCGDVGLDVYGRYVCQGVASAARQMLKGIPGAKEDDELFYARAITKLFEHVALIIDRHRGLVEQHYGEGKMINIIRRLQAEVDVQGGIIIDTWSEERGVSRKVTDIKSYAFSFIAQSFLAPQKGFARLPRMNSLELGSADNSRHSLEDESISMREVDGLLSEIALMLEKWSMYSRFLALQSQTTDVVASAVDLPAPGVVTESGLMKKISSQLIAPYDDMSAFVLRRAVERAFQLDESPFKPNGDSALPLIISAVDDVMYVVSTILQKSILTSQRAVVTPVILNAGRVLSSDFIRMVQRKMDESPSRGIPDDTTTSLAVLSNSLDVASEYLSRITAVYLSPSEKGSGTANNLLTTSFSNSDAVVLASNLTNLELSFSIRTSEVISEKLEMFFNQVIQPSLQSILRDAFRDVNYSLTEAQAAENLRQIEDDGEEEMPDLVQRRFELGWTSLIKPIERWMAPRVFSRLMDIIARYLSKVLERRTWSYSRRISAHGVFRMERDFTGVIGVIARGDYRVRELFTRVTQILMVANMEDEEWEEIVEGDVGMQWVLTDDERRRARNLARE</sequence>